<feature type="domain" description="Endonuclease GajA/Old nuclease/RecF-like AAA" evidence="1">
    <location>
        <begin position="16"/>
        <end position="395"/>
    </location>
</feature>
<dbReference type="RefSeq" id="WP_106910415.1">
    <property type="nucleotide sequence ID" value="NZ_KY617771.1"/>
</dbReference>
<geneLocation type="plasmid" evidence="2">
    <name>pS30-1</name>
</geneLocation>
<organism evidence="2">
    <name type="scientific">Acinetobacter baumannii</name>
    <dbReference type="NCBI Taxonomy" id="470"/>
    <lineage>
        <taxon>Bacteria</taxon>
        <taxon>Pseudomonadati</taxon>
        <taxon>Pseudomonadota</taxon>
        <taxon>Gammaproteobacteria</taxon>
        <taxon>Moraxellales</taxon>
        <taxon>Moraxellaceae</taxon>
        <taxon>Acinetobacter</taxon>
        <taxon>Acinetobacter calcoaceticus/baumannii complex</taxon>
    </lineage>
</organism>
<proteinExistence type="predicted"/>
<sequence>MIFLKRASSIGFYSDVKATELEFSKNVVMLTGYNGSGKTSFLVGMYSTLNNLHRKKKDLDIKELIGNRSWSFEVQVDESDFYEKNKEELAKLYIPKQNLNIKIRYIILSDGNTGAINQEKLGNYVSSDPLSKGVAESFIDFKKKIYKEQKSVNHNLYSLPNNENENIEVNMMGLNFINRSQPITNILEKYRDEIKDDSNFLSTVLFINEKIYHTTKNDIENLEIFSKGNNLDKSTYLLLNELSKEILTTKVDYKDVIEKAFLEKDNNINSIKERVLKLLNKNTFSEEVYNLISQLNKFFNLTGKEVYISDDGFIFFKEGKNKNKNIHWYHCSKGEKNLLCLILLAYLNRNNQTIFILDEPDLSMHIEWQEILIPTLIEICPNNQYFISTHSPALIPDYRENIQFIDMSKIKEESI</sequence>
<dbReference type="AlphaFoldDB" id="A0A1W5XGC1"/>
<keyword evidence="2" id="KW-0614">Plasmid</keyword>
<dbReference type="PANTHER" id="PTHR43581">
    <property type="entry name" value="ATP/GTP PHOSPHATASE"/>
    <property type="match status" value="1"/>
</dbReference>
<dbReference type="InterPro" id="IPR041685">
    <property type="entry name" value="AAA_GajA/Old/RecF-like"/>
</dbReference>
<evidence type="ECO:0000259" key="1">
    <source>
        <dbReference type="Pfam" id="PF13175"/>
    </source>
</evidence>
<dbReference type="PANTHER" id="PTHR43581:SF2">
    <property type="entry name" value="EXCINUCLEASE ATPASE SUBUNIT"/>
    <property type="match status" value="1"/>
</dbReference>
<name>A0A1W5XGC1_ACIBA</name>
<protein>
    <recommendedName>
        <fullName evidence="1">Endonuclease GajA/Old nuclease/RecF-like AAA domain-containing protein</fullName>
    </recommendedName>
</protein>
<dbReference type="InterPro" id="IPR051396">
    <property type="entry name" value="Bact_Antivir_Def_Nuclease"/>
</dbReference>
<evidence type="ECO:0000313" key="2">
    <source>
        <dbReference type="EMBL" id="ARH59516.1"/>
    </source>
</evidence>
<dbReference type="Gene3D" id="3.40.50.300">
    <property type="entry name" value="P-loop containing nucleotide triphosphate hydrolases"/>
    <property type="match status" value="2"/>
</dbReference>
<dbReference type="EMBL" id="KY617771">
    <property type="protein sequence ID" value="ARH59516.1"/>
    <property type="molecule type" value="Genomic_DNA"/>
</dbReference>
<dbReference type="SUPFAM" id="SSF52540">
    <property type="entry name" value="P-loop containing nucleoside triphosphate hydrolases"/>
    <property type="match status" value="1"/>
</dbReference>
<dbReference type="InterPro" id="IPR027417">
    <property type="entry name" value="P-loop_NTPase"/>
</dbReference>
<dbReference type="Pfam" id="PF13175">
    <property type="entry name" value="AAA_15"/>
    <property type="match status" value="1"/>
</dbReference>
<reference evidence="2" key="1">
    <citation type="submission" date="2017-02" db="EMBL/GenBank/DDBJ databases">
        <title>The complete sequence of pS30-1.</title>
        <authorList>
            <person name="Blackwell G.A."/>
            <person name="Hall R.M."/>
        </authorList>
    </citation>
    <scope>NUCLEOTIDE SEQUENCE</scope>
    <source>
        <strain evidence="2">SGH0823</strain>
        <plasmid evidence="2">pS30-1</plasmid>
    </source>
</reference>
<accession>A0A1W5XGC1</accession>